<keyword evidence="3" id="KW-1185">Reference proteome</keyword>
<accession>A0ABN1QTX3</accession>
<feature type="transmembrane region" description="Helical" evidence="1">
    <location>
        <begin position="294"/>
        <end position="312"/>
    </location>
</feature>
<feature type="transmembrane region" description="Helical" evidence="1">
    <location>
        <begin position="112"/>
        <end position="139"/>
    </location>
</feature>
<feature type="transmembrane region" description="Helical" evidence="1">
    <location>
        <begin position="159"/>
        <end position="181"/>
    </location>
</feature>
<dbReference type="RefSeq" id="WP_343972949.1">
    <property type="nucleotide sequence ID" value="NZ_BAAAHK010000009.1"/>
</dbReference>
<evidence type="ECO:0000256" key="1">
    <source>
        <dbReference type="SAM" id="Phobius"/>
    </source>
</evidence>
<name>A0ABN1QTX3_9ACTN</name>
<evidence type="ECO:0000313" key="2">
    <source>
        <dbReference type="EMBL" id="GAA0947092.1"/>
    </source>
</evidence>
<protein>
    <submittedName>
        <fullName evidence="2">ABC transporter permease</fullName>
    </submittedName>
</protein>
<feature type="transmembrane region" description="Helical" evidence="1">
    <location>
        <begin position="73"/>
        <end position="91"/>
    </location>
</feature>
<keyword evidence="1" id="KW-0472">Membrane</keyword>
<dbReference type="Proteomes" id="UP001500542">
    <property type="component" value="Unassembled WGS sequence"/>
</dbReference>
<keyword evidence="1" id="KW-1133">Transmembrane helix</keyword>
<gene>
    <name evidence="2" type="ORF">GCM10009554_43630</name>
</gene>
<reference evidence="2 3" key="1">
    <citation type="journal article" date="2019" name="Int. J. Syst. Evol. Microbiol.">
        <title>The Global Catalogue of Microorganisms (GCM) 10K type strain sequencing project: providing services to taxonomists for standard genome sequencing and annotation.</title>
        <authorList>
            <consortium name="The Broad Institute Genomics Platform"/>
            <consortium name="The Broad Institute Genome Sequencing Center for Infectious Disease"/>
            <person name="Wu L."/>
            <person name="Ma J."/>
        </authorList>
    </citation>
    <scope>NUCLEOTIDE SEQUENCE [LARGE SCALE GENOMIC DNA]</scope>
    <source>
        <strain evidence="2 3">JCM 10977</strain>
    </source>
</reference>
<keyword evidence="1" id="KW-0812">Transmembrane</keyword>
<sequence length="316" mass="34037">MTRLTLRLARPNVLASLALLAALTLYAVLTRRAMVADLDSSGLSGCLGSGADCATLIRGFTDKFDVVINSHRLIILVPLVTGMFWGGPLVAREAEQGTHRFAWTQSVSRGRWLAVKLGVHLLGAAVVAAALTQLMTWWFTPLERVQDDFARLSPDVFDFRGIVPIAYTVFAIALGAAAGAIFKRTVPAMLITLVAYLPIKIAVQALRGHYLAPLDVSYAFGTTSPRLGYGDWILGSEMINRGGQILGTPGVADPCQALAGKAAAEACSVTNGYRFVDTYQPVGRFWPFQLIESGIFIGLSVITLAVAAWWVLRRTA</sequence>
<dbReference type="EMBL" id="BAAAHK010000009">
    <property type="protein sequence ID" value="GAA0947092.1"/>
    <property type="molecule type" value="Genomic_DNA"/>
</dbReference>
<organism evidence="2 3">
    <name type="scientific">Kribbella koreensis</name>
    <dbReference type="NCBI Taxonomy" id="57909"/>
    <lineage>
        <taxon>Bacteria</taxon>
        <taxon>Bacillati</taxon>
        <taxon>Actinomycetota</taxon>
        <taxon>Actinomycetes</taxon>
        <taxon>Propionibacteriales</taxon>
        <taxon>Kribbellaceae</taxon>
        <taxon>Kribbella</taxon>
    </lineage>
</organism>
<proteinExistence type="predicted"/>
<evidence type="ECO:0000313" key="3">
    <source>
        <dbReference type="Proteomes" id="UP001500542"/>
    </source>
</evidence>
<feature type="transmembrane region" description="Helical" evidence="1">
    <location>
        <begin position="188"/>
        <end position="206"/>
    </location>
</feature>
<comment type="caution">
    <text evidence="2">The sequence shown here is derived from an EMBL/GenBank/DDBJ whole genome shotgun (WGS) entry which is preliminary data.</text>
</comment>